<dbReference type="AlphaFoldDB" id="A0A8X6VST5"/>
<dbReference type="EMBL" id="BMAU01021358">
    <property type="protein sequence ID" value="GFY21698.1"/>
    <property type="molecule type" value="Genomic_DNA"/>
</dbReference>
<evidence type="ECO:0000313" key="1">
    <source>
        <dbReference type="EMBL" id="GFY21698.1"/>
    </source>
</evidence>
<proteinExistence type="predicted"/>
<protein>
    <submittedName>
        <fullName evidence="1">Uncharacterized protein</fullName>
    </submittedName>
</protein>
<reference evidence="1" key="1">
    <citation type="submission" date="2020-08" db="EMBL/GenBank/DDBJ databases">
        <title>Multicomponent nature underlies the extraordinary mechanical properties of spider dragline silk.</title>
        <authorList>
            <person name="Kono N."/>
            <person name="Nakamura H."/>
            <person name="Mori M."/>
            <person name="Yoshida Y."/>
            <person name="Ohtoshi R."/>
            <person name="Malay A.D."/>
            <person name="Moran D.A.P."/>
            <person name="Tomita M."/>
            <person name="Numata K."/>
            <person name="Arakawa K."/>
        </authorList>
    </citation>
    <scope>NUCLEOTIDE SEQUENCE</scope>
</reference>
<organism evidence="1 2">
    <name type="scientific">Trichonephila clavipes</name>
    <name type="common">Golden silk orbweaver</name>
    <name type="synonym">Nephila clavipes</name>
    <dbReference type="NCBI Taxonomy" id="2585209"/>
    <lineage>
        <taxon>Eukaryota</taxon>
        <taxon>Metazoa</taxon>
        <taxon>Ecdysozoa</taxon>
        <taxon>Arthropoda</taxon>
        <taxon>Chelicerata</taxon>
        <taxon>Arachnida</taxon>
        <taxon>Araneae</taxon>
        <taxon>Araneomorphae</taxon>
        <taxon>Entelegynae</taxon>
        <taxon>Araneoidea</taxon>
        <taxon>Nephilidae</taxon>
        <taxon>Trichonephila</taxon>
    </lineage>
</organism>
<gene>
    <name evidence="1" type="ORF">TNCV_1168421</name>
</gene>
<sequence>MPAMVGYLNHWATAARVNRWHATQYFGHSIVQNNKIHYKVLRTNTSDRSRVAGVRVWYCKRPAEQRGPMHVKSVKVQTSSRWRVVEVRREAASLSVVLIP</sequence>
<dbReference type="Proteomes" id="UP000887159">
    <property type="component" value="Unassembled WGS sequence"/>
</dbReference>
<keyword evidence="2" id="KW-1185">Reference proteome</keyword>
<name>A0A8X6VST5_TRICX</name>
<evidence type="ECO:0000313" key="2">
    <source>
        <dbReference type="Proteomes" id="UP000887159"/>
    </source>
</evidence>
<comment type="caution">
    <text evidence="1">The sequence shown here is derived from an EMBL/GenBank/DDBJ whole genome shotgun (WGS) entry which is preliminary data.</text>
</comment>
<accession>A0A8X6VST5</accession>